<name>A0A0D8J3Q5_9FIRM</name>
<sequence>MKLDFFDLHCDTVSRLTEGGGIADADAHVNLEKARALGRWAQVFAVFVQDNAPGADTAYASYRRQTACFRAQLAANRERIVQCRTAQETEDAFEEGRRAAILSVENGAALGGSLERLAEFQRDGVRFLTLTWMGENELGCGGEAGGPLTEFGRAVVRALPQYGIVPDVSHLSDEGVAEVFECYGGPVVATHSNVRRVTGHHRNLTEKQIREIVRRGGLIGINLCSAFLSSDRMRACSDDVYRHLDAFLSLGAQDTVCFGTDFDGAHVPEDIRDIGGIPRLYGYLLARGLPETVLNKVFFENAWSFWKRTF</sequence>
<dbReference type="InterPro" id="IPR008257">
    <property type="entry name" value="Pept_M19"/>
</dbReference>
<dbReference type="PANTHER" id="PTHR10443:SF12">
    <property type="entry name" value="DIPEPTIDASE"/>
    <property type="match status" value="1"/>
</dbReference>
<dbReference type="Pfam" id="PF01244">
    <property type="entry name" value="Peptidase_M19"/>
    <property type="match status" value="1"/>
</dbReference>
<gene>
    <name evidence="1" type="ORF">TQ39_01685</name>
</gene>
<dbReference type="SUPFAM" id="SSF51556">
    <property type="entry name" value="Metallo-dependent hydrolases"/>
    <property type="match status" value="1"/>
</dbReference>
<organism evidence="1 2">
    <name type="scientific">Ruthenibacterium lactatiformans</name>
    <dbReference type="NCBI Taxonomy" id="1550024"/>
    <lineage>
        <taxon>Bacteria</taxon>
        <taxon>Bacillati</taxon>
        <taxon>Bacillota</taxon>
        <taxon>Clostridia</taxon>
        <taxon>Eubacteriales</taxon>
        <taxon>Oscillospiraceae</taxon>
        <taxon>Ruthenibacterium</taxon>
    </lineage>
</organism>
<dbReference type="PANTHER" id="PTHR10443">
    <property type="entry name" value="MICROSOMAL DIPEPTIDASE"/>
    <property type="match status" value="1"/>
</dbReference>
<reference evidence="1" key="1">
    <citation type="submission" date="2015-02" db="EMBL/GenBank/DDBJ databases">
        <title>A novel member of the family Ruminococcaceae isolated from human feces.</title>
        <authorList>
            <person name="Shkoporov A.N."/>
            <person name="Chaplin A.V."/>
            <person name="Motuzova O.V."/>
            <person name="Kafarskaia L.I."/>
            <person name="Khokhlova E.V."/>
            <person name="Efimov B.A."/>
        </authorList>
    </citation>
    <scope>NUCLEOTIDE SEQUENCE [LARGE SCALE GENOMIC DNA]</scope>
    <source>
        <strain evidence="1">585-1</strain>
    </source>
</reference>
<evidence type="ECO:0000313" key="1">
    <source>
        <dbReference type="EMBL" id="KJF41532.1"/>
    </source>
</evidence>
<keyword evidence="2" id="KW-1185">Reference proteome</keyword>
<dbReference type="Proteomes" id="UP000032483">
    <property type="component" value="Unassembled WGS sequence"/>
</dbReference>
<dbReference type="PROSITE" id="PS51365">
    <property type="entry name" value="RENAL_DIPEPTIDASE_2"/>
    <property type="match status" value="1"/>
</dbReference>
<evidence type="ECO:0008006" key="3">
    <source>
        <dbReference type="Google" id="ProtNLM"/>
    </source>
</evidence>
<dbReference type="GO" id="GO:0006508">
    <property type="term" value="P:proteolysis"/>
    <property type="evidence" value="ECO:0007669"/>
    <property type="project" value="InterPro"/>
</dbReference>
<proteinExistence type="predicted"/>
<dbReference type="InterPro" id="IPR032466">
    <property type="entry name" value="Metal_Hydrolase"/>
</dbReference>
<comment type="caution">
    <text evidence="1">The sequence shown here is derived from an EMBL/GenBank/DDBJ whole genome shotgun (WGS) entry which is preliminary data.</text>
</comment>
<dbReference type="GO" id="GO:0070573">
    <property type="term" value="F:metallodipeptidase activity"/>
    <property type="evidence" value="ECO:0007669"/>
    <property type="project" value="InterPro"/>
</dbReference>
<dbReference type="EMBL" id="JXXK01000001">
    <property type="protein sequence ID" value="KJF41532.1"/>
    <property type="molecule type" value="Genomic_DNA"/>
</dbReference>
<dbReference type="Gene3D" id="3.20.20.140">
    <property type="entry name" value="Metal-dependent hydrolases"/>
    <property type="match status" value="1"/>
</dbReference>
<protein>
    <recommendedName>
        <fullName evidence="3">Membrane dipeptidase</fullName>
    </recommendedName>
</protein>
<evidence type="ECO:0000313" key="2">
    <source>
        <dbReference type="Proteomes" id="UP000032483"/>
    </source>
</evidence>
<dbReference type="AlphaFoldDB" id="A0A0D8J3Q5"/>
<accession>A0A0D8J3Q5</accession>